<evidence type="ECO:0000313" key="4">
    <source>
        <dbReference type="Proteomes" id="UP001224775"/>
    </source>
</evidence>
<evidence type="ECO:0000256" key="2">
    <source>
        <dbReference type="SAM" id="MobiDB-lite"/>
    </source>
</evidence>
<dbReference type="PANTHER" id="PTHR11679">
    <property type="entry name" value="VESICLE PROTEIN SORTING-ASSOCIATED"/>
    <property type="match status" value="1"/>
</dbReference>
<evidence type="ECO:0000313" key="3">
    <source>
        <dbReference type="EMBL" id="KAK1733340.1"/>
    </source>
</evidence>
<sequence>MNSDQLDGISAIRTYVDRLVTGDGRCNGMKVLLLDGATTQILSCVSTQSEILSREVYLVSRLDDPRCNPNLKEHSNNNNNSINNENGGDSSNDNGGIHSLALQEEAHVGHMKAVVFLRPTDNNIGLLVRELSRPRFSEYHIYFSGILPPNLFQLLCENDPQDRVKQVQEFYADFLPINPDLVSLNCRNTLQMTSALYKRNILGLQSMLLANKRQPGTIRYQKSSRLAKQLAQDISANIKSDDIFHFRRGTGGGGGTNNNNNNNLLLLVVDRMDDPVTPLLSQWTYQAMVHELLGLNNNRVILRGVPNVSKDLEEVVLSSAPGHDAFFQSHRNSNFGELGEAIQKLLQDYQARSQQHQVSNLKSIEDMQSFMERYPELRSESHTVSKHVAIMGELARLVEVCSLMDVSAFEQDLACTDDQGGHLKELMSKLDSSSIKIPDKLRLGMLYALRYETAMQNAIPAVKEAMRRGGVPPNNIALIDAVLKYAGAKVRGPGLYGTNQSSLSKMTKSFMTSVQGVSNVYSQHSPLLMDTIESAVKGKLRGEDYPMVSKLGSGIGVDNLPLPQEILIFMVGGMTYEEATKVSDFNEANAGRVRVILGGSTVHNSTSFLEELKLI</sequence>
<comment type="similarity">
    <text evidence="1">Belongs to the STXBP/unc-18/SEC1 family.</text>
</comment>
<organism evidence="3 4">
    <name type="scientific">Skeletonema marinoi</name>
    <dbReference type="NCBI Taxonomy" id="267567"/>
    <lineage>
        <taxon>Eukaryota</taxon>
        <taxon>Sar</taxon>
        <taxon>Stramenopiles</taxon>
        <taxon>Ochrophyta</taxon>
        <taxon>Bacillariophyta</taxon>
        <taxon>Coscinodiscophyceae</taxon>
        <taxon>Thalassiosirophycidae</taxon>
        <taxon>Thalassiosirales</taxon>
        <taxon>Skeletonemataceae</taxon>
        <taxon>Skeletonema</taxon>
        <taxon>Skeletonema marinoi-dohrnii complex</taxon>
    </lineage>
</organism>
<evidence type="ECO:0000256" key="1">
    <source>
        <dbReference type="ARBA" id="ARBA00009884"/>
    </source>
</evidence>
<dbReference type="AlphaFoldDB" id="A0AAD8XTS8"/>
<dbReference type="Proteomes" id="UP001224775">
    <property type="component" value="Unassembled WGS sequence"/>
</dbReference>
<feature type="compositionally biased region" description="Low complexity" evidence="2">
    <location>
        <begin position="76"/>
        <end position="97"/>
    </location>
</feature>
<dbReference type="Pfam" id="PF00995">
    <property type="entry name" value="Sec1"/>
    <property type="match status" value="1"/>
</dbReference>
<dbReference type="InterPro" id="IPR036045">
    <property type="entry name" value="Sec1-like_sf"/>
</dbReference>
<proteinExistence type="inferred from homology"/>
<feature type="region of interest" description="Disordered" evidence="2">
    <location>
        <begin position="68"/>
        <end position="97"/>
    </location>
</feature>
<dbReference type="InterPro" id="IPR027482">
    <property type="entry name" value="Sec1-like_dom2"/>
</dbReference>
<dbReference type="GO" id="GO:0016192">
    <property type="term" value="P:vesicle-mediated transport"/>
    <property type="evidence" value="ECO:0007669"/>
    <property type="project" value="InterPro"/>
</dbReference>
<protein>
    <submittedName>
        <fullName evidence="3">Vacuolar protein sorting-associated protein 45</fullName>
    </submittedName>
</protein>
<dbReference type="Gene3D" id="3.90.830.10">
    <property type="entry name" value="Syntaxin Binding Protein 1, Chain A, domain 2"/>
    <property type="match status" value="1"/>
</dbReference>
<dbReference type="InterPro" id="IPR043154">
    <property type="entry name" value="Sec-1-like_dom1"/>
</dbReference>
<reference evidence="3" key="1">
    <citation type="submission" date="2023-06" db="EMBL/GenBank/DDBJ databases">
        <title>Survivors Of The Sea: Transcriptome response of Skeletonema marinoi to long-term dormancy.</title>
        <authorList>
            <person name="Pinder M.I.M."/>
            <person name="Kourtchenko O."/>
            <person name="Robertson E.K."/>
            <person name="Larsson T."/>
            <person name="Maumus F."/>
            <person name="Osuna-Cruz C.M."/>
            <person name="Vancaester E."/>
            <person name="Stenow R."/>
            <person name="Vandepoele K."/>
            <person name="Ploug H."/>
            <person name="Bruchert V."/>
            <person name="Godhe A."/>
            <person name="Topel M."/>
        </authorList>
    </citation>
    <scope>NUCLEOTIDE SEQUENCE</scope>
    <source>
        <strain evidence="3">R05AC</strain>
    </source>
</reference>
<accession>A0AAD8XTS8</accession>
<dbReference type="SUPFAM" id="SSF56815">
    <property type="entry name" value="Sec1/munc18-like (SM) proteins"/>
    <property type="match status" value="1"/>
</dbReference>
<comment type="caution">
    <text evidence="3">The sequence shown here is derived from an EMBL/GenBank/DDBJ whole genome shotgun (WGS) entry which is preliminary data.</text>
</comment>
<dbReference type="Gene3D" id="1.25.40.60">
    <property type="match status" value="1"/>
</dbReference>
<name>A0AAD8XTS8_9STRA</name>
<dbReference type="InterPro" id="IPR043127">
    <property type="entry name" value="Sec-1-like_dom3a"/>
</dbReference>
<dbReference type="PIRSF" id="PIRSF005715">
    <property type="entry name" value="VPS45_Sec1"/>
    <property type="match status" value="1"/>
</dbReference>
<dbReference type="Gene3D" id="3.40.50.2060">
    <property type="match status" value="1"/>
</dbReference>
<gene>
    <name evidence="3" type="ORF">QTG54_016057</name>
</gene>
<dbReference type="EMBL" id="JATAAI010000051">
    <property type="protein sequence ID" value="KAK1733340.1"/>
    <property type="molecule type" value="Genomic_DNA"/>
</dbReference>
<dbReference type="InterPro" id="IPR001619">
    <property type="entry name" value="Sec1-like"/>
</dbReference>
<keyword evidence="4" id="KW-1185">Reference proteome</keyword>
<dbReference type="Gene3D" id="3.40.50.1910">
    <property type="match status" value="1"/>
</dbReference>